<evidence type="ECO:0000313" key="1">
    <source>
        <dbReference type="EMBL" id="GAK45036.1"/>
    </source>
</evidence>
<evidence type="ECO:0000313" key="2">
    <source>
        <dbReference type="Proteomes" id="UP000028702"/>
    </source>
</evidence>
<dbReference type="PANTHER" id="PTHR39166">
    <property type="entry name" value="BLL1166 PROTEIN"/>
    <property type="match status" value="1"/>
</dbReference>
<protein>
    <submittedName>
        <fullName evidence="1">Conserved protein</fullName>
    </submittedName>
</protein>
<reference evidence="1 2" key="1">
    <citation type="submission" date="2014-07" db="EMBL/GenBank/DDBJ databases">
        <title>Tepidicaulis marinum gen. nov., sp. nov., a novel marine bacterium denitrifying nitrate to nitrous oxide strictly under microaerobic conditions.</title>
        <authorList>
            <person name="Takeuchi M."/>
            <person name="Yamagishi T."/>
            <person name="Kamagata Y."/>
            <person name="Oshima K."/>
            <person name="Hattori M."/>
            <person name="Katayama T."/>
            <person name="Hanada S."/>
            <person name="Tamaki H."/>
            <person name="Marumo K."/>
            <person name="Maeda H."/>
            <person name="Nedachi M."/>
            <person name="Iwasaki W."/>
            <person name="Suwa Y."/>
            <person name="Sakata S."/>
        </authorList>
    </citation>
    <scope>NUCLEOTIDE SEQUENCE [LARGE SCALE GENOMIC DNA]</scope>
    <source>
        <strain evidence="1 2">MA2</strain>
    </source>
</reference>
<dbReference type="InterPro" id="IPR009267">
    <property type="entry name" value="NTP_transf_6"/>
</dbReference>
<comment type="caution">
    <text evidence="1">The sequence shown here is derived from an EMBL/GenBank/DDBJ whole genome shotgun (WGS) entry which is preliminary data.</text>
</comment>
<sequence length="194" mass="21520">MEKAEFTAAVCQNPVNRAILERLPDLKAPDAWLVSGALFQTCWNVKTGRPVAHGIKDYDIFYFDDADLSWEAEDEVIRRAEALFADLGAEIEVKNQARVHLWYEERFGLPYAPLKSACEGIDRFLAVACKVGLKPDGEGGFELYAPDGLSDIADMLIRPNVTANFGAAEYERKAARWKAAWPELTVELTVAAPG</sequence>
<dbReference type="EMBL" id="BBIO01000006">
    <property type="protein sequence ID" value="GAK45036.1"/>
    <property type="molecule type" value="Genomic_DNA"/>
</dbReference>
<dbReference type="RefSeq" id="WP_045445291.1">
    <property type="nucleotide sequence ID" value="NZ_BBIO01000006.1"/>
</dbReference>
<keyword evidence="2" id="KW-1185">Reference proteome</keyword>
<dbReference type="AlphaFoldDB" id="A0A081BAG8"/>
<dbReference type="STRING" id="1333998.M2A_1535"/>
<organism evidence="1 2">
    <name type="scientific">Tepidicaulis marinus</name>
    <dbReference type="NCBI Taxonomy" id="1333998"/>
    <lineage>
        <taxon>Bacteria</taxon>
        <taxon>Pseudomonadati</taxon>
        <taxon>Pseudomonadota</taxon>
        <taxon>Alphaproteobacteria</taxon>
        <taxon>Hyphomicrobiales</taxon>
        <taxon>Parvibaculaceae</taxon>
        <taxon>Tepidicaulis</taxon>
    </lineage>
</organism>
<accession>A0A081BAG8</accession>
<proteinExistence type="predicted"/>
<dbReference type="PANTHER" id="PTHR39166:SF1">
    <property type="entry name" value="BLL1166 PROTEIN"/>
    <property type="match status" value="1"/>
</dbReference>
<dbReference type="Proteomes" id="UP000028702">
    <property type="component" value="Unassembled WGS sequence"/>
</dbReference>
<dbReference type="eggNOG" id="COG3575">
    <property type="taxonomic scope" value="Bacteria"/>
</dbReference>
<gene>
    <name evidence="1" type="ORF">M2A_1535</name>
</gene>
<dbReference type="Pfam" id="PF06042">
    <property type="entry name" value="NTP_transf_6"/>
    <property type="match status" value="1"/>
</dbReference>
<name>A0A081BAG8_9HYPH</name>